<dbReference type="EMBL" id="JAZHGA010000010">
    <property type="protein sequence ID" value="MEM5341314.1"/>
    <property type="molecule type" value="Genomic_DNA"/>
</dbReference>
<reference evidence="2 3" key="1">
    <citation type="journal article" date="2018" name="Int. J. Syst. Evol. Microbiol.">
        <title>Paraburkholderia azotifigens sp. nov., a nitrogen-fixing bacterium isolated from paddy soil.</title>
        <authorList>
            <person name="Choi G.M."/>
            <person name="Im W.T."/>
        </authorList>
    </citation>
    <scope>NUCLEOTIDE SEQUENCE [LARGE SCALE GENOMIC DNA]</scope>
    <source>
        <strain evidence="2 3">NF 2-5-3</strain>
    </source>
</reference>
<dbReference type="Proteomes" id="UP000321776">
    <property type="component" value="Unassembled WGS sequence"/>
</dbReference>
<dbReference type="RefSeq" id="WP_147238205.1">
    <property type="nucleotide sequence ID" value="NZ_JAZHFZ010000008.1"/>
</dbReference>
<dbReference type="Gene3D" id="3.90.1300.10">
    <property type="entry name" value="Amidase signature (AS) domain"/>
    <property type="match status" value="1"/>
</dbReference>
<dbReference type="SUPFAM" id="SSF75304">
    <property type="entry name" value="Amidase signature (AS) enzymes"/>
    <property type="match status" value="1"/>
</dbReference>
<dbReference type="AlphaFoldDB" id="A0A5C6V7I6"/>
<proteinExistence type="predicted"/>
<dbReference type="EMBL" id="VOQS01000005">
    <property type="protein sequence ID" value="TXC80784.1"/>
    <property type="molecule type" value="Genomic_DNA"/>
</dbReference>
<accession>A0A5C6V7I6</accession>
<protein>
    <submittedName>
        <fullName evidence="1">Amidase family protein</fullName>
    </submittedName>
</protein>
<dbReference type="Proteomes" id="UP001481677">
    <property type="component" value="Unassembled WGS sequence"/>
</dbReference>
<organism evidence="2 3">
    <name type="scientific">Paraburkholderia azotifigens</name>
    <dbReference type="NCBI Taxonomy" id="2057004"/>
    <lineage>
        <taxon>Bacteria</taxon>
        <taxon>Pseudomonadati</taxon>
        <taxon>Pseudomonadota</taxon>
        <taxon>Betaproteobacteria</taxon>
        <taxon>Burkholderiales</taxon>
        <taxon>Burkholderiaceae</taxon>
        <taxon>Paraburkholderia</taxon>
    </lineage>
</organism>
<name>A0A5C6V7I6_9BURK</name>
<keyword evidence="4" id="KW-1185">Reference proteome</keyword>
<gene>
    <name evidence="2" type="ORF">FRZ40_41885</name>
    <name evidence="1" type="ORF">V4C56_17000</name>
</gene>
<sequence length="187" mass="20809">MATHTGGHTKPGKVCWRKPQVLPIAYLAMSGRVSDKVPRTLKGCSWPQAELTWIFQRFQSAFSRFEVVISPTTPVTPFPWREPYPSVVQGNPQDSYYRCSALTYVVTLASHPALSRPLAMRVSAQSIFATFLPPPLHEESRSPSSSLSNDSDDGLCVFEHNPQSCHVVCSIWKYRNNIACCPLANLA</sequence>
<comment type="caution">
    <text evidence="2">The sequence shown here is derived from an EMBL/GenBank/DDBJ whole genome shotgun (WGS) entry which is preliminary data.</text>
</comment>
<evidence type="ECO:0000313" key="4">
    <source>
        <dbReference type="Proteomes" id="UP001481677"/>
    </source>
</evidence>
<evidence type="ECO:0000313" key="3">
    <source>
        <dbReference type="Proteomes" id="UP000321776"/>
    </source>
</evidence>
<evidence type="ECO:0000313" key="2">
    <source>
        <dbReference type="EMBL" id="TXC80784.1"/>
    </source>
</evidence>
<evidence type="ECO:0000313" key="1">
    <source>
        <dbReference type="EMBL" id="MEM5341314.1"/>
    </source>
</evidence>
<reference evidence="1 4" key="3">
    <citation type="submission" date="2024-01" db="EMBL/GenBank/DDBJ databases">
        <title>The diversity of rhizobia nodulating Mimosa spp. in eleven states of Brazil covering several biomes is determined by host plant, location, and edaphic factors.</title>
        <authorList>
            <person name="Rouws L."/>
            <person name="Barauna A."/>
            <person name="Beukes C."/>
            <person name="De Faria S.M."/>
            <person name="Gross E."/>
            <person name="Dos Reis Junior F.B."/>
            <person name="Simon M."/>
            <person name="Maluk M."/>
            <person name="Odee D.W."/>
            <person name="Kenicer G."/>
            <person name="Young J.P.W."/>
            <person name="Reis V.M."/>
            <person name="Zilli J."/>
            <person name="James E.K."/>
        </authorList>
    </citation>
    <scope>NUCLEOTIDE SEQUENCE [LARGE SCALE GENOMIC DNA]</scope>
    <source>
        <strain evidence="1 4">JPY530</strain>
    </source>
</reference>
<dbReference type="InterPro" id="IPR036928">
    <property type="entry name" value="AS_sf"/>
</dbReference>
<reference evidence="2" key="2">
    <citation type="submission" date="2019-08" db="EMBL/GenBank/DDBJ databases">
        <authorList>
            <person name="Im W.-T."/>
        </authorList>
    </citation>
    <scope>NUCLEOTIDE SEQUENCE</scope>
    <source>
        <strain evidence="2">NF 2-5-3</strain>
    </source>
</reference>